<gene>
    <name evidence="8" type="ORF">FEZ33_07240</name>
</gene>
<dbReference type="AlphaFoldDB" id="A0A5R9DYR6"/>
<evidence type="ECO:0000313" key="9">
    <source>
        <dbReference type="Proteomes" id="UP000306420"/>
    </source>
</evidence>
<feature type="transmembrane region" description="Helical" evidence="6">
    <location>
        <begin position="44"/>
        <end position="64"/>
    </location>
</feature>
<keyword evidence="4 6" id="KW-1133">Transmembrane helix</keyword>
<comment type="caution">
    <text evidence="8">The sequence shown here is derived from an EMBL/GenBank/DDBJ whole genome shotgun (WGS) entry which is preliminary data.</text>
</comment>
<evidence type="ECO:0000256" key="2">
    <source>
        <dbReference type="ARBA" id="ARBA00022475"/>
    </source>
</evidence>
<feature type="transmembrane region" description="Helical" evidence="6">
    <location>
        <begin position="84"/>
        <end position="103"/>
    </location>
</feature>
<dbReference type="GO" id="GO:0005886">
    <property type="term" value="C:plasma membrane"/>
    <property type="evidence" value="ECO:0007669"/>
    <property type="project" value="UniProtKB-SubCell"/>
</dbReference>
<dbReference type="PANTHER" id="PTHR12677:SF49">
    <property type="entry name" value="TVP38_TMEM64 FAMILY MEMBRANE PROTEIN"/>
    <property type="match status" value="1"/>
</dbReference>
<proteinExistence type="inferred from homology"/>
<dbReference type="PANTHER" id="PTHR12677">
    <property type="entry name" value="GOLGI APPARATUS MEMBRANE PROTEIN TVP38-RELATED"/>
    <property type="match status" value="1"/>
</dbReference>
<keyword evidence="5 6" id="KW-0472">Membrane</keyword>
<dbReference type="InterPro" id="IPR032816">
    <property type="entry name" value="VTT_dom"/>
</dbReference>
<organism evidence="8 9">
    <name type="scientific">Ruoffia tabacinasalis</name>
    <dbReference type="NCBI Taxonomy" id="87458"/>
    <lineage>
        <taxon>Bacteria</taxon>
        <taxon>Bacillati</taxon>
        <taxon>Bacillota</taxon>
        <taxon>Bacilli</taxon>
        <taxon>Lactobacillales</taxon>
        <taxon>Aerococcaceae</taxon>
        <taxon>Ruoffia</taxon>
    </lineage>
</organism>
<keyword evidence="2 6" id="KW-1003">Cell membrane</keyword>
<evidence type="ECO:0000256" key="4">
    <source>
        <dbReference type="ARBA" id="ARBA00022989"/>
    </source>
</evidence>
<dbReference type="InterPro" id="IPR015414">
    <property type="entry name" value="TMEM64"/>
</dbReference>
<comment type="subcellular location">
    <subcellularLocation>
        <location evidence="1 6">Cell membrane</location>
        <topology evidence="1 6">Multi-pass membrane protein</topology>
    </subcellularLocation>
</comment>
<protein>
    <recommendedName>
        <fullName evidence="6">TVP38/TMEM64 family membrane protein</fullName>
    </recommendedName>
</protein>
<feature type="domain" description="VTT" evidence="7">
    <location>
        <begin position="104"/>
        <end position="218"/>
    </location>
</feature>
<accession>A0A5R9DYR6</accession>
<evidence type="ECO:0000259" key="7">
    <source>
        <dbReference type="Pfam" id="PF09335"/>
    </source>
</evidence>
<dbReference type="EMBL" id="VBSP01000023">
    <property type="protein sequence ID" value="TLQ40891.1"/>
    <property type="molecule type" value="Genomic_DNA"/>
</dbReference>
<reference evidence="8 9" key="1">
    <citation type="submission" date="2019-05" db="EMBL/GenBank/DDBJ databases">
        <title>The metagenome of a microbial culture collection derived from dairy environment covers the genomic content of the human microbiome.</title>
        <authorList>
            <person name="Roder T."/>
            <person name="Wuthrich D."/>
            <person name="Sattari Z."/>
            <person name="Von Ah U."/>
            <person name="Bar C."/>
            <person name="Ronchi F."/>
            <person name="Macpherson A.J."/>
            <person name="Ganal-Vonarburg S.C."/>
            <person name="Bruggmann R."/>
            <person name="Vergeres G."/>
        </authorList>
    </citation>
    <scope>NUCLEOTIDE SEQUENCE [LARGE SCALE GENOMIC DNA]</scope>
    <source>
        <strain evidence="8 9">FAM 24227</strain>
    </source>
</reference>
<sequence>MKFSYKYNTVKLIKDDLFQSERVGFMDMAPLSKDIMFFKRNKQVLKWVAIVGAVITFIIFAYFFKIDLFNHPEILQERLEKTGAFAPIVFFLLSIINTVYPIVPGGLGSVIAYAAFGPLLGFILAFSANFLGSLILFWLAKRFGQPILYAFLDEKLVEKGLSYLDRGYYIEWILAVVLVVPGLPDELFIMISGLSDLTYKRMVIIQLIFKPVTMFLFMAGVHNFLGLLSNLF</sequence>
<evidence type="ECO:0000256" key="6">
    <source>
        <dbReference type="RuleBase" id="RU366058"/>
    </source>
</evidence>
<feature type="transmembrane region" description="Helical" evidence="6">
    <location>
        <begin position="203"/>
        <end position="225"/>
    </location>
</feature>
<evidence type="ECO:0000256" key="5">
    <source>
        <dbReference type="ARBA" id="ARBA00023136"/>
    </source>
</evidence>
<feature type="transmembrane region" description="Helical" evidence="6">
    <location>
        <begin position="110"/>
        <end position="139"/>
    </location>
</feature>
<comment type="similarity">
    <text evidence="6">Belongs to the TVP38/TMEM64 family.</text>
</comment>
<dbReference type="OrthoDB" id="371137at2"/>
<dbReference type="Proteomes" id="UP000306420">
    <property type="component" value="Unassembled WGS sequence"/>
</dbReference>
<evidence type="ECO:0000256" key="1">
    <source>
        <dbReference type="ARBA" id="ARBA00004651"/>
    </source>
</evidence>
<dbReference type="Pfam" id="PF09335">
    <property type="entry name" value="VTT_dom"/>
    <property type="match status" value="1"/>
</dbReference>
<evidence type="ECO:0000256" key="3">
    <source>
        <dbReference type="ARBA" id="ARBA00022692"/>
    </source>
</evidence>
<name>A0A5R9DYR6_9LACT</name>
<evidence type="ECO:0000313" key="8">
    <source>
        <dbReference type="EMBL" id="TLQ40891.1"/>
    </source>
</evidence>
<keyword evidence="3 6" id="KW-0812">Transmembrane</keyword>
<feature type="transmembrane region" description="Helical" evidence="6">
    <location>
        <begin position="169"/>
        <end position="191"/>
    </location>
</feature>